<dbReference type="PANTHER" id="PTHR35998">
    <property type="entry name" value="OS02G0127900 PROTEIN"/>
    <property type="match status" value="1"/>
</dbReference>
<accession>A0ABP0UU75</accession>
<dbReference type="PANTHER" id="PTHR35998:SF1">
    <property type="entry name" value="OS02G0127900 PROTEIN"/>
    <property type="match status" value="1"/>
</dbReference>
<gene>
    <name evidence="1" type="ORF">CSSPTR1EN2_LOCUS20066</name>
</gene>
<dbReference type="Proteomes" id="UP001497512">
    <property type="component" value="Chromosome 6"/>
</dbReference>
<dbReference type="EMBL" id="OZ019898">
    <property type="protein sequence ID" value="CAK9230104.1"/>
    <property type="molecule type" value="Genomic_DNA"/>
</dbReference>
<evidence type="ECO:0000313" key="2">
    <source>
        <dbReference type="Proteomes" id="UP001497512"/>
    </source>
</evidence>
<name>A0ABP0UU75_9BRYO</name>
<evidence type="ECO:0008006" key="3">
    <source>
        <dbReference type="Google" id="ProtNLM"/>
    </source>
</evidence>
<evidence type="ECO:0000313" key="1">
    <source>
        <dbReference type="EMBL" id="CAK9230104.1"/>
    </source>
</evidence>
<keyword evidence="2" id="KW-1185">Reference proteome</keyword>
<reference evidence="1" key="1">
    <citation type="submission" date="2024-02" db="EMBL/GenBank/DDBJ databases">
        <authorList>
            <consortium name="ELIXIR-Norway"/>
            <consortium name="Elixir Norway"/>
        </authorList>
    </citation>
    <scope>NUCLEOTIDE SEQUENCE</scope>
</reference>
<proteinExistence type="predicted"/>
<organism evidence="1 2">
    <name type="scientific">Sphagnum troendelagicum</name>
    <dbReference type="NCBI Taxonomy" id="128251"/>
    <lineage>
        <taxon>Eukaryota</taxon>
        <taxon>Viridiplantae</taxon>
        <taxon>Streptophyta</taxon>
        <taxon>Embryophyta</taxon>
        <taxon>Bryophyta</taxon>
        <taxon>Sphagnophytina</taxon>
        <taxon>Sphagnopsida</taxon>
        <taxon>Sphagnales</taxon>
        <taxon>Sphagnaceae</taxon>
        <taxon>Sphagnum</taxon>
    </lineage>
</organism>
<sequence>MVLWELTLAIAYVLGLRRTYRLVLRLQRRLIGPNHLKIRDFAYRRTKDVFTMALNVHKEIQRRDISVGKNIGNRILRMLDRMRRQANI</sequence>
<protein>
    <recommendedName>
        <fullName evidence="3">Ribosomal protein S3</fullName>
    </recommendedName>
</protein>